<accession>A0A363UQI8</accession>
<dbReference type="SMART" id="SM00635">
    <property type="entry name" value="BID_2"/>
    <property type="match status" value="1"/>
</dbReference>
<evidence type="ECO:0000256" key="1">
    <source>
        <dbReference type="SAM" id="MobiDB-lite"/>
    </source>
</evidence>
<comment type="caution">
    <text evidence="3">The sequence shown here is derived from an EMBL/GenBank/DDBJ whole genome shotgun (WGS) entry which is preliminary data.</text>
</comment>
<keyword evidence="4" id="KW-1185">Reference proteome</keyword>
<dbReference type="EMBL" id="QEQK01000001">
    <property type="protein sequence ID" value="PWN57731.1"/>
    <property type="molecule type" value="Genomic_DNA"/>
</dbReference>
<sequence length="791" mass="81329">MITVADVTTPVAFAAETPRSPEFSYTADREILVNMLVFTERRLPMSSSGLGQPERTPMTSVFRSLLVLVAAGSFVACSGEVRSPDFTPQLDRITVSPTPLSIAEGTTRQLTATGFYTTPPADGNTFTQIDITGQVSWSSADTSFVAVSAAGLVSGESVTSSAIDVTATLDGKSGVARVSVVAGVISSVTVYSTGNCTGPTARSEISQDGSGQLSAEARFEDPTTGNPLPALTQCLRSEVSWVSADPSTVCVETEDSPTLCPGLDTAGRDPVPGRIWGEAFDDEGVAVTATFTQNSGASASDSIPVFVTDAVLQSIYLCPDVGSPTACLAGANTSRGTTVPFRVYGLFSDGLCRDVTGLAGEPPSSLRGNPEINIAPANATTLITVGGYKQASGVPVTVAPATADTTAEAGTPISFDASQAVDAAFCQDPGSFVPDSAAEASVNIQASVPGQPSLNSLSTVAVLPTEVAGVYTCPEDRLSEGRCERCPGTAASDDQATRDACYIGAADTPVQVGEGLQRDFLAFGIISDGSFQDFTENEDLTWLVRAEEDQLITNTADLANIENGDDVDGDGDTTEGRLTLTANATDVCETAGVSPCDVIVGAQYQVTQDIIFADALTATILGVLPTNIVVTSEPEDGCIASGLGDTLPIGIPGVLEATTAQLSAAVSITLLDENDQPVPGSEFVETNFPVNWDDPIEGTWDNSNDVCVEGGFGFGSPVTVNNDGLVEPQPLVTGTACVTGSIRDDMGAIIDPPGDDTDPLIDGGTITVDTLAALTLACQIGDGFDSDEPSP</sequence>
<evidence type="ECO:0000313" key="3">
    <source>
        <dbReference type="EMBL" id="PWN57731.1"/>
    </source>
</evidence>
<organism evidence="3 4">
    <name type="scientific">Abyssibacter profundi</name>
    <dbReference type="NCBI Taxonomy" id="2182787"/>
    <lineage>
        <taxon>Bacteria</taxon>
        <taxon>Pseudomonadati</taxon>
        <taxon>Pseudomonadota</taxon>
        <taxon>Gammaproteobacteria</taxon>
        <taxon>Chromatiales</taxon>
        <taxon>Oceanococcaceae</taxon>
        <taxon>Abyssibacter</taxon>
    </lineage>
</organism>
<reference evidence="3 4" key="1">
    <citation type="submission" date="2018-05" db="EMBL/GenBank/DDBJ databases">
        <title>Abyssibacter profundi OUC007T gen. nov., sp. nov, a marine bacterium isolated from seawater of the Mariana Trench.</title>
        <authorList>
            <person name="Zhou S."/>
        </authorList>
    </citation>
    <scope>NUCLEOTIDE SEQUENCE [LARGE SCALE GENOMIC DNA]</scope>
    <source>
        <strain evidence="3 4">OUC007</strain>
    </source>
</reference>
<feature type="compositionally biased region" description="Polar residues" evidence="1">
    <location>
        <begin position="198"/>
        <end position="213"/>
    </location>
</feature>
<dbReference type="Pfam" id="PF02368">
    <property type="entry name" value="Big_2"/>
    <property type="match status" value="1"/>
</dbReference>
<protein>
    <recommendedName>
        <fullName evidence="2">BIG2 domain-containing protein</fullName>
    </recommendedName>
</protein>
<dbReference type="InterPro" id="IPR003343">
    <property type="entry name" value="Big_2"/>
</dbReference>
<name>A0A363UQI8_9GAMM</name>
<evidence type="ECO:0000313" key="4">
    <source>
        <dbReference type="Proteomes" id="UP000251800"/>
    </source>
</evidence>
<dbReference type="AlphaFoldDB" id="A0A363UQI8"/>
<feature type="region of interest" description="Disordered" evidence="1">
    <location>
        <begin position="198"/>
        <end position="223"/>
    </location>
</feature>
<dbReference type="Gene3D" id="2.60.40.1080">
    <property type="match status" value="1"/>
</dbReference>
<proteinExistence type="predicted"/>
<gene>
    <name evidence="3" type="ORF">DEH80_00910</name>
</gene>
<evidence type="ECO:0000259" key="2">
    <source>
        <dbReference type="SMART" id="SM00635"/>
    </source>
</evidence>
<dbReference type="Proteomes" id="UP000251800">
    <property type="component" value="Unassembled WGS sequence"/>
</dbReference>
<feature type="domain" description="BIG2" evidence="2">
    <location>
        <begin position="89"/>
        <end position="179"/>
    </location>
</feature>